<keyword evidence="5 13" id="KW-0813">Transport</keyword>
<keyword evidence="7 13" id="KW-0653">Protein transport</keyword>
<comment type="similarity">
    <text evidence="2 13">Belongs to the LolB family.</text>
</comment>
<evidence type="ECO:0000256" key="11">
    <source>
        <dbReference type="ARBA" id="ARBA00023237"/>
    </source>
</evidence>
<proteinExistence type="inferred from homology"/>
<evidence type="ECO:0000256" key="5">
    <source>
        <dbReference type="ARBA" id="ARBA00022448"/>
    </source>
</evidence>
<keyword evidence="6 13" id="KW-0732">Signal</keyword>
<dbReference type="GO" id="GO:0015031">
    <property type="term" value="P:protein transport"/>
    <property type="evidence" value="ECO:0007669"/>
    <property type="project" value="UniProtKB-KW"/>
</dbReference>
<name>A0A0Q9YC15_9GAMM</name>
<dbReference type="InterPro" id="IPR004565">
    <property type="entry name" value="OM_lipoprot_LolB"/>
</dbReference>
<keyword evidence="10 13" id="KW-0143">Chaperone</keyword>
<dbReference type="PROSITE" id="PS51257">
    <property type="entry name" value="PROKAR_LIPOPROTEIN"/>
    <property type="match status" value="1"/>
</dbReference>
<accession>A0A0Q9YC15</accession>
<dbReference type="InterPro" id="IPR029046">
    <property type="entry name" value="LolA/LolB/LppX"/>
</dbReference>
<keyword evidence="9 13" id="KW-0564">Palmitate</keyword>
<evidence type="ECO:0000313" key="17">
    <source>
        <dbReference type="Proteomes" id="UP000051494"/>
    </source>
</evidence>
<keyword evidence="8 13" id="KW-0472">Membrane</keyword>
<dbReference type="NCBIfam" id="TIGR00548">
    <property type="entry name" value="lolB"/>
    <property type="match status" value="1"/>
</dbReference>
<evidence type="ECO:0000313" key="16">
    <source>
        <dbReference type="EMBL" id="MCS5709266.1"/>
    </source>
</evidence>
<dbReference type="Pfam" id="PF03550">
    <property type="entry name" value="LolB"/>
    <property type="match status" value="1"/>
</dbReference>
<reference evidence="15" key="1">
    <citation type="submission" date="2015-09" db="EMBL/GenBank/DDBJ databases">
        <title>Draft Genome Sequences of Two Novel Amoeba-resistant Intranuclear Bacteria, Candidatus Berkiella cookevillensis and Candidatus Berkiella aquae.</title>
        <authorList>
            <person name="Mehari Y.T."/>
            <person name="Arivett B.A."/>
            <person name="Farone A.L."/>
            <person name="Gunderson J.H."/>
            <person name="Farone M.B."/>
        </authorList>
    </citation>
    <scope>NUCLEOTIDE SEQUENCE [LARGE SCALE GENOMIC DNA]</scope>
    <source>
        <strain evidence="15">CC99</strain>
    </source>
</reference>
<evidence type="ECO:0000256" key="12">
    <source>
        <dbReference type="ARBA" id="ARBA00023288"/>
    </source>
</evidence>
<feature type="signal peptide" evidence="14">
    <location>
        <begin position="1"/>
        <end position="27"/>
    </location>
</feature>
<evidence type="ECO:0000313" key="15">
    <source>
        <dbReference type="EMBL" id="KRG18157.1"/>
    </source>
</evidence>
<dbReference type="OrthoDB" id="9797618at2"/>
<dbReference type="GO" id="GO:0044874">
    <property type="term" value="P:lipoprotein localization to outer membrane"/>
    <property type="evidence" value="ECO:0007669"/>
    <property type="project" value="UniProtKB-UniRule"/>
</dbReference>
<evidence type="ECO:0000256" key="1">
    <source>
        <dbReference type="ARBA" id="ARBA00004459"/>
    </source>
</evidence>
<keyword evidence="11 13" id="KW-0998">Cell outer membrane</keyword>
<evidence type="ECO:0000256" key="7">
    <source>
        <dbReference type="ARBA" id="ARBA00022927"/>
    </source>
</evidence>
<evidence type="ECO:0000256" key="8">
    <source>
        <dbReference type="ARBA" id="ARBA00023136"/>
    </source>
</evidence>
<comment type="subcellular location">
    <subcellularLocation>
        <location evidence="1 13">Cell outer membrane</location>
        <topology evidence="1 13">Lipid-anchor</topology>
    </subcellularLocation>
</comment>
<dbReference type="SUPFAM" id="SSF89392">
    <property type="entry name" value="Prokaryotic lipoproteins and lipoprotein localization factors"/>
    <property type="match status" value="1"/>
</dbReference>
<gene>
    <name evidence="13 15" type="primary">lolB</name>
    <name evidence="16" type="ORF">CC99x_010145</name>
    <name evidence="15" type="ORF">CC99x_01869</name>
</gene>
<evidence type="ECO:0000256" key="4">
    <source>
        <dbReference type="ARBA" id="ARBA00016202"/>
    </source>
</evidence>
<evidence type="ECO:0000256" key="14">
    <source>
        <dbReference type="SAM" id="SignalP"/>
    </source>
</evidence>
<reference evidence="16" key="3">
    <citation type="submission" date="2021-06" db="EMBL/GenBank/DDBJ databases">
        <title>Genomic Description and Analysis of Intracellular Bacteria, Candidatus Berkiella cookevillensis and Candidatus Berkiella aquae.</title>
        <authorList>
            <person name="Kidane D.T."/>
            <person name="Mehari Y.T."/>
            <person name="Rice F.C."/>
            <person name="Arivett B.A."/>
            <person name="Farone A.L."/>
            <person name="Berk S.G."/>
            <person name="Farone M.B."/>
        </authorList>
    </citation>
    <scope>NUCLEOTIDE SEQUENCE</scope>
    <source>
        <strain evidence="16">CC99</strain>
    </source>
</reference>
<organism evidence="15">
    <name type="scientific">Candidatus Berkiella cookevillensis</name>
    <dbReference type="NCBI Taxonomy" id="437022"/>
    <lineage>
        <taxon>Bacteria</taxon>
        <taxon>Pseudomonadati</taxon>
        <taxon>Pseudomonadota</taxon>
        <taxon>Gammaproteobacteria</taxon>
        <taxon>Candidatus Berkiellales</taxon>
        <taxon>Candidatus Berkiellaceae</taxon>
        <taxon>Candidatus Berkiella</taxon>
    </lineage>
</organism>
<dbReference type="AlphaFoldDB" id="A0A0Q9YC15"/>
<evidence type="ECO:0000256" key="6">
    <source>
        <dbReference type="ARBA" id="ARBA00022729"/>
    </source>
</evidence>
<dbReference type="RefSeq" id="WP_057624981.1">
    <property type="nucleotide sequence ID" value="NZ_LKHV02000001.1"/>
</dbReference>
<dbReference type="Gene3D" id="2.50.20.10">
    <property type="entry name" value="Lipoprotein localisation LolA/LolB/LppX"/>
    <property type="match status" value="1"/>
</dbReference>
<protein>
    <recommendedName>
        <fullName evidence="4 13">Outer-membrane lipoprotein LolB</fullName>
    </recommendedName>
</protein>
<evidence type="ECO:0000256" key="13">
    <source>
        <dbReference type="HAMAP-Rule" id="MF_00233"/>
    </source>
</evidence>
<dbReference type="EMBL" id="LKHV02000001">
    <property type="protein sequence ID" value="MCS5709266.1"/>
    <property type="molecule type" value="Genomic_DNA"/>
</dbReference>
<evidence type="ECO:0000256" key="10">
    <source>
        <dbReference type="ARBA" id="ARBA00023186"/>
    </source>
</evidence>
<evidence type="ECO:0000256" key="3">
    <source>
        <dbReference type="ARBA" id="ARBA00011245"/>
    </source>
</evidence>
<dbReference type="HAMAP" id="MF_00233">
    <property type="entry name" value="LolB"/>
    <property type="match status" value="1"/>
</dbReference>
<evidence type="ECO:0000256" key="2">
    <source>
        <dbReference type="ARBA" id="ARBA00009696"/>
    </source>
</evidence>
<evidence type="ECO:0000256" key="9">
    <source>
        <dbReference type="ARBA" id="ARBA00023139"/>
    </source>
</evidence>
<dbReference type="GO" id="GO:0009279">
    <property type="term" value="C:cell outer membrane"/>
    <property type="evidence" value="ECO:0007669"/>
    <property type="project" value="UniProtKB-SubCell"/>
</dbReference>
<keyword evidence="17" id="KW-1185">Reference proteome</keyword>
<feature type="chain" id="PRO_5043129601" description="Outer-membrane lipoprotein LolB" evidence="14">
    <location>
        <begin position="28"/>
        <end position="216"/>
    </location>
</feature>
<dbReference type="STRING" id="437022.CC99x_01869"/>
<dbReference type="EMBL" id="LKHV01000009">
    <property type="protein sequence ID" value="KRG18157.1"/>
    <property type="molecule type" value="Genomic_DNA"/>
</dbReference>
<comment type="subunit">
    <text evidence="3 13">Monomer.</text>
</comment>
<keyword evidence="12 13" id="KW-0449">Lipoprotein</keyword>
<comment type="function">
    <text evidence="13">Plays a critical role in the incorporation of lipoproteins in the outer membrane after they are released by the LolA protein.</text>
</comment>
<dbReference type="CDD" id="cd16326">
    <property type="entry name" value="LolB"/>
    <property type="match status" value="1"/>
</dbReference>
<reference evidence="16" key="2">
    <citation type="journal article" date="2016" name="Genome Announc.">
        <title>Draft Genome Sequences of Two Novel Amoeba-Resistant Intranuclear Bacteria, 'Candidatus Berkiella cookevillensis' and 'Candidatus Berkiella aquae'.</title>
        <authorList>
            <person name="Mehari Y.T."/>
            <person name="Arivett B.A."/>
            <person name="Farone A.L."/>
            <person name="Gunderson J.H."/>
            <person name="Farone M.B."/>
        </authorList>
    </citation>
    <scope>NUCLEOTIDE SEQUENCE</scope>
    <source>
        <strain evidence="16">CC99</strain>
    </source>
</reference>
<dbReference type="Proteomes" id="UP000051494">
    <property type="component" value="Unassembled WGS sequence"/>
</dbReference>
<comment type="caution">
    <text evidence="15">The sequence shown here is derived from an EMBL/GenBank/DDBJ whole genome shotgun (WGS) entry which is preliminary data.</text>
</comment>
<sequence length="216" mass="24116">MKKLQNLLICFSCVVVLVLSGCASKSAKPPALPTEKSAQKMSPEKLWETHLRYLQKMQNWQMEGRIAATQGQEGGNASFVWRQMGESYQIKFFGPFGAGSVSVNGSPKQVSLKESDGKVHHAQTAEELMKKVAGWHVPLTGIRYWMLGIPTPKTKVQAQHINAKGHLNQLQQLNWIIDFSDYQNNHSVPIPSKLHMENGPLKVKIIVKSWKDLSAG</sequence>